<dbReference type="PANTHER" id="PTHR36302">
    <property type="entry name" value="BLR7088 PROTEIN"/>
    <property type="match status" value="1"/>
</dbReference>
<dbReference type="SUPFAM" id="SSF110087">
    <property type="entry name" value="DR1885-like metal-binding protein"/>
    <property type="match status" value="1"/>
</dbReference>
<reference evidence="1 2" key="1">
    <citation type="submission" date="2017-02" db="EMBL/GenBank/DDBJ databases">
        <title>isolation and characterization of a novel temperate virus Aeropyrum globular virus 1 infecting hyperthermophilic archaeon Aeropyrum.</title>
        <authorList>
            <person name="Yumiya M."/>
            <person name="Yoshida T."/>
            <person name="Sako Y."/>
        </authorList>
    </citation>
    <scope>NUCLEOTIDE SEQUENCE [LARGE SCALE GENOMIC DNA]</scope>
    <source>
        <strain evidence="1 2">YK1-12-2013</strain>
    </source>
</reference>
<dbReference type="EMBL" id="BDMD01000053">
    <property type="protein sequence ID" value="GBF09305.1"/>
    <property type="molecule type" value="Genomic_DNA"/>
</dbReference>
<gene>
    <name evidence="1" type="ORF">apy_10300</name>
</gene>
<evidence type="ECO:0000313" key="1">
    <source>
        <dbReference type="EMBL" id="GBF09305.1"/>
    </source>
</evidence>
<comment type="caution">
    <text evidence="1">The sequence shown here is derived from an EMBL/GenBank/DDBJ whole genome shotgun (WGS) entry which is preliminary data.</text>
</comment>
<dbReference type="InterPro" id="IPR058248">
    <property type="entry name" value="Lxx211020-like"/>
</dbReference>
<dbReference type="InterPro" id="IPR007410">
    <property type="entry name" value="LpqE-like"/>
</dbReference>
<evidence type="ECO:0008006" key="3">
    <source>
        <dbReference type="Google" id="ProtNLM"/>
    </source>
</evidence>
<dbReference type="Proteomes" id="UP000291213">
    <property type="component" value="Unassembled WGS sequence"/>
</dbReference>
<dbReference type="Gene3D" id="2.60.40.1890">
    <property type="entry name" value="PCu(A)C copper chaperone"/>
    <property type="match status" value="1"/>
</dbReference>
<dbReference type="RefSeq" id="WP_165487956.1">
    <property type="nucleotide sequence ID" value="NZ_BDMD01000053.1"/>
</dbReference>
<dbReference type="OrthoDB" id="378232at2157"/>
<name>A0A401HA20_AERPX</name>
<evidence type="ECO:0000313" key="2">
    <source>
        <dbReference type="Proteomes" id="UP000291213"/>
    </source>
</evidence>
<dbReference type="Pfam" id="PF04314">
    <property type="entry name" value="PCuAC"/>
    <property type="match status" value="1"/>
</dbReference>
<organism evidence="1 2">
    <name type="scientific">Aeropyrum pernix</name>
    <dbReference type="NCBI Taxonomy" id="56636"/>
    <lineage>
        <taxon>Archaea</taxon>
        <taxon>Thermoproteota</taxon>
        <taxon>Thermoprotei</taxon>
        <taxon>Desulfurococcales</taxon>
        <taxon>Desulfurococcaceae</taxon>
        <taxon>Aeropyrum</taxon>
    </lineage>
</organism>
<dbReference type="InterPro" id="IPR036182">
    <property type="entry name" value="PCuAC_sf"/>
</dbReference>
<sequence>MKVLTVNKTIFILVIAASLLLGAAVGYIAHSLTAGGGGVVVTGSKAVSTGTSIGVYLTIKNNTNTTSCIVGADIAESVSGKVVVDIHKTVEEGGRVVMMPAGPICLGPGETLEMRQGPGSYHVMIMGDRSAIEKITEDGVVEIKVLVEQQVAAPITGP</sequence>
<accession>A0A401HA20</accession>
<proteinExistence type="predicted"/>
<protein>
    <recommendedName>
        <fullName evidence="3">Copper chaperone PCu(A)C</fullName>
    </recommendedName>
</protein>
<dbReference type="AlphaFoldDB" id="A0A401HA20"/>
<dbReference type="PANTHER" id="PTHR36302:SF1">
    <property type="entry name" value="COPPER CHAPERONE PCU(A)C"/>
    <property type="match status" value="1"/>
</dbReference>